<reference evidence="2" key="1">
    <citation type="submission" date="2020-01" db="EMBL/GenBank/DDBJ databases">
        <title>Development of genomics and gene disruption for Polysphondylium violaceum indicates a role for the polyketide synthase stlB in stalk morphogenesis.</title>
        <authorList>
            <person name="Narita B."/>
            <person name="Kawabe Y."/>
            <person name="Kin K."/>
            <person name="Saito T."/>
            <person name="Gibbs R."/>
            <person name="Kuspa A."/>
            <person name="Muzny D."/>
            <person name="Queller D."/>
            <person name="Richards S."/>
            <person name="Strassman J."/>
            <person name="Sucgang R."/>
            <person name="Worley K."/>
            <person name="Schaap P."/>
        </authorList>
    </citation>
    <scope>NUCLEOTIDE SEQUENCE</scope>
    <source>
        <strain evidence="2">QSvi11</strain>
    </source>
</reference>
<evidence type="ECO:0000313" key="3">
    <source>
        <dbReference type="Proteomes" id="UP000695562"/>
    </source>
</evidence>
<proteinExistence type="predicted"/>
<dbReference type="Proteomes" id="UP000695562">
    <property type="component" value="Unassembled WGS sequence"/>
</dbReference>
<dbReference type="EMBL" id="AJWJ01000074">
    <property type="protein sequence ID" value="KAF2076061.1"/>
    <property type="molecule type" value="Genomic_DNA"/>
</dbReference>
<gene>
    <name evidence="2" type="ORF">CYY_002625</name>
</gene>
<keyword evidence="3" id="KW-1185">Reference proteome</keyword>
<evidence type="ECO:0000313" key="2">
    <source>
        <dbReference type="EMBL" id="KAF2076061.1"/>
    </source>
</evidence>
<comment type="caution">
    <text evidence="2">The sequence shown here is derived from an EMBL/GenBank/DDBJ whole genome shotgun (WGS) entry which is preliminary data.</text>
</comment>
<name>A0A8J4Q7P5_9MYCE</name>
<accession>A0A8J4Q7P5</accession>
<feature type="region of interest" description="Disordered" evidence="1">
    <location>
        <begin position="137"/>
        <end position="159"/>
    </location>
</feature>
<evidence type="ECO:0000256" key="1">
    <source>
        <dbReference type="SAM" id="MobiDB-lite"/>
    </source>
</evidence>
<sequence>MPSWCLTEKSFQLVYLAFYCVWKLSPKGTEFLATREVAEFAKVHKLIKDEHCKKVGDVFSSYKDIFLSGYDANKTPHGFWGLLKIFHKKDPWGFPDYLQERVTKKKLMEYLEIPEEKKKATKEISKSQISSFFSVIPHSQSQPSTPLPTPSNIRGPPTNVEDGTTTLYRSHKAYIKLISVENNQVAPSFRNSFQMNIKKSNVLKEIQLNHQYYLNRLCPELLRFSPYSSTATKANTQQPKLPEITGIGQSEFNYDIVPLLYCKGCGKAKMLEGATCQNTHLMKKSTQDSFADFLVHLEKHRAESLKILNETEFDILEKRESINLFETRSIVESLQEMNTPKENTKPTTFKAWP</sequence>
<organism evidence="2 3">
    <name type="scientific">Polysphondylium violaceum</name>
    <dbReference type="NCBI Taxonomy" id="133409"/>
    <lineage>
        <taxon>Eukaryota</taxon>
        <taxon>Amoebozoa</taxon>
        <taxon>Evosea</taxon>
        <taxon>Eumycetozoa</taxon>
        <taxon>Dictyostelia</taxon>
        <taxon>Dictyosteliales</taxon>
        <taxon>Dictyosteliaceae</taxon>
        <taxon>Polysphondylium</taxon>
    </lineage>
</organism>
<dbReference type="AlphaFoldDB" id="A0A8J4Q7P5"/>
<protein>
    <submittedName>
        <fullName evidence="2">Uncharacterized protein</fullName>
    </submittedName>
</protein>